<dbReference type="EMBL" id="NEVL01000002">
    <property type="protein sequence ID" value="OZI39437.1"/>
    <property type="molecule type" value="Genomic_DNA"/>
</dbReference>
<evidence type="ECO:0000256" key="1">
    <source>
        <dbReference type="SAM" id="MobiDB-lite"/>
    </source>
</evidence>
<dbReference type="PANTHER" id="PTHR21180:SF32">
    <property type="entry name" value="ENDONUCLEASE_EXONUCLEASE_PHOSPHATASE FAMILY DOMAIN-CONTAINING PROTEIN 1"/>
    <property type="match status" value="1"/>
</dbReference>
<feature type="region of interest" description="Disordered" evidence="1">
    <location>
        <begin position="103"/>
        <end position="137"/>
    </location>
</feature>
<reference evidence="2 3" key="1">
    <citation type="submission" date="2017-05" db="EMBL/GenBank/DDBJ databases">
        <title>Complete and WGS of Bordetella genogroups.</title>
        <authorList>
            <person name="Spilker T."/>
            <person name="LiPuma J."/>
        </authorList>
    </citation>
    <scope>NUCLEOTIDE SEQUENCE [LARGE SCALE GENOMIC DNA]</scope>
    <source>
        <strain evidence="2 3">AU17610</strain>
    </source>
</reference>
<dbReference type="PANTHER" id="PTHR21180">
    <property type="entry name" value="ENDONUCLEASE/EXONUCLEASE/PHOSPHATASE FAMILY DOMAIN-CONTAINING PROTEIN 1"/>
    <property type="match status" value="1"/>
</dbReference>
<dbReference type="Proteomes" id="UP000217005">
    <property type="component" value="Unassembled WGS sequence"/>
</dbReference>
<gene>
    <name evidence="2" type="ORF">CEG14_07930</name>
</gene>
<name>A0A261SR02_9BORD</name>
<dbReference type="Pfam" id="PF12836">
    <property type="entry name" value="HHH_3"/>
    <property type="match status" value="1"/>
</dbReference>
<evidence type="ECO:0008006" key="4">
    <source>
        <dbReference type="Google" id="ProtNLM"/>
    </source>
</evidence>
<dbReference type="GO" id="GO:0015628">
    <property type="term" value="P:protein secretion by the type II secretion system"/>
    <property type="evidence" value="ECO:0007669"/>
    <property type="project" value="TreeGrafter"/>
</dbReference>
<evidence type="ECO:0000313" key="2">
    <source>
        <dbReference type="EMBL" id="OZI39437.1"/>
    </source>
</evidence>
<comment type="caution">
    <text evidence="2">The sequence shown here is derived from an EMBL/GenBank/DDBJ whole genome shotgun (WGS) entry which is preliminary data.</text>
</comment>
<protein>
    <recommendedName>
        <fullName evidence="4">Competence protein ComE</fullName>
    </recommendedName>
</protein>
<accession>A0A261SR02</accession>
<evidence type="ECO:0000313" key="3">
    <source>
        <dbReference type="Proteomes" id="UP000217005"/>
    </source>
</evidence>
<dbReference type="AlphaFoldDB" id="A0A261SR02"/>
<dbReference type="SUPFAM" id="SSF47781">
    <property type="entry name" value="RuvA domain 2-like"/>
    <property type="match status" value="1"/>
</dbReference>
<dbReference type="InterPro" id="IPR051675">
    <property type="entry name" value="Endo/Exo/Phosphatase_dom_1"/>
</dbReference>
<sequence length="137" mass="13833">MSLSSFISMMPRAVRRGRGLLAALTLLSGLVLPGGDAHAIDVNRADAQQLQTVRGIGPQMAGRIVTERDRNGPFASLEALRERVRGIGEKKLQALRDAGLSAGAAGGAGAGGAPGRAGQGAAPARGVRSHSAAPPAH</sequence>
<proteinExistence type="predicted"/>
<dbReference type="InterPro" id="IPR010994">
    <property type="entry name" value="RuvA_2-like"/>
</dbReference>
<organism evidence="2 3">
    <name type="scientific">Bordetella genomosp. 1</name>
    <dbReference type="NCBI Taxonomy" id="1395607"/>
    <lineage>
        <taxon>Bacteria</taxon>
        <taxon>Pseudomonadati</taxon>
        <taxon>Pseudomonadota</taxon>
        <taxon>Betaproteobacteria</taxon>
        <taxon>Burkholderiales</taxon>
        <taxon>Alcaligenaceae</taxon>
        <taxon>Bordetella</taxon>
    </lineage>
</organism>
<dbReference type="RefSeq" id="WP_094825805.1">
    <property type="nucleotide sequence ID" value="NZ_NEVL01000002.1"/>
</dbReference>
<dbReference type="OrthoDB" id="8687931at2"/>
<feature type="compositionally biased region" description="Gly residues" evidence="1">
    <location>
        <begin position="104"/>
        <end position="118"/>
    </location>
</feature>
<dbReference type="Gene3D" id="1.10.150.280">
    <property type="entry name" value="AF1531-like domain"/>
    <property type="match status" value="1"/>
</dbReference>
<dbReference type="GO" id="GO:0015627">
    <property type="term" value="C:type II protein secretion system complex"/>
    <property type="evidence" value="ECO:0007669"/>
    <property type="project" value="TreeGrafter"/>
</dbReference>